<name>A0AAV8RZY9_ENSVE</name>
<sequence length="72" mass="8338">MPSSTFNRSPPVLSPLPLPPICNFTNVHDTLEYTSDAFTQKLECAHKIHFKYGKAGSWPIENREYWCRDPRT</sequence>
<gene>
    <name evidence="1" type="ORF">OPV22_003211</name>
</gene>
<proteinExistence type="predicted"/>
<dbReference type="Proteomes" id="UP001222027">
    <property type="component" value="Unassembled WGS sequence"/>
</dbReference>
<dbReference type="AlphaFoldDB" id="A0AAV8RZY9"/>
<reference evidence="1 2" key="1">
    <citation type="submission" date="2022-12" db="EMBL/GenBank/DDBJ databases">
        <title>Chromosome-scale assembly of the Ensete ventricosum genome.</title>
        <authorList>
            <person name="Dussert Y."/>
            <person name="Stocks J."/>
            <person name="Wendawek A."/>
            <person name="Woldeyes F."/>
            <person name="Nichols R.A."/>
            <person name="Borrell J.S."/>
        </authorList>
    </citation>
    <scope>NUCLEOTIDE SEQUENCE [LARGE SCALE GENOMIC DNA]</scope>
    <source>
        <strain evidence="2">cv. Maze</strain>
        <tissue evidence="1">Seeds</tissue>
    </source>
</reference>
<evidence type="ECO:0000313" key="1">
    <source>
        <dbReference type="EMBL" id="KAJ8512777.1"/>
    </source>
</evidence>
<organism evidence="1 2">
    <name type="scientific">Ensete ventricosum</name>
    <name type="common">Abyssinian banana</name>
    <name type="synonym">Musa ensete</name>
    <dbReference type="NCBI Taxonomy" id="4639"/>
    <lineage>
        <taxon>Eukaryota</taxon>
        <taxon>Viridiplantae</taxon>
        <taxon>Streptophyta</taxon>
        <taxon>Embryophyta</taxon>
        <taxon>Tracheophyta</taxon>
        <taxon>Spermatophyta</taxon>
        <taxon>Magnoliopsida</taxon>
        <taxon>Liliopsida</taxon>
        <taxon>Zingiberales</taxon>
        <taxon>Musaceae</taxon>
        <taxon>Ensete</taxon>
    </lineage>
</organism>
<protein>
    <submittedName>
        <fullName evidence="1">Uncharacterized protein</fullName>
    </submittedName>
</protein>
<dbReference type="EMBL" id="JAQQAF010000001">
    <property type="protein sequence ID" value="KAJ8512777.1"/>
    <property type="molecule type" value="Genomic_DNA"/>
</dbReference>
<comment type="caution">
    <text evidence="1">The sequence shown here is derived from an EMBL/GenBank/DDBJ whole genome shotgun (WGS) entry which is preliminary data.</text>
</comment>
<evidence type="ECO:0000313" key="2">
    <source>
        <dbReference type="Proteomes" id="UP001222027"/>
    </source>
</evidence>
<accession>A0AAV8RZY9</accession>
<keyword evidence="2" id="KW-1185">Reference proteome</keyword>